<gene>
    <name evidence="1" type="ORF">Vadar_020009</name>
</gene>
<organism evidence="1 2">
    <name type="scientific">Vaccinium darrowii</name>
    <dbReference type="NCBI Taxonomy" id="229202"/>
    <lineage>
        <taxon>Eukaryota</taxon>
        <taxon>Viridiplantae</taxon>
        <taxon>Streptophyta</taxon>
        <taxon>Embryophyta</taxon>
        <taxon>Tracheophyta</taxon>
        <taxon>Spermatophyta</taxon>
        <taxon>Magnoliopsida</taxon>
        <taxon>eudicotyledons</taxon>
        <taxon>Gunneridae</taxon>
        <taxon>Pentapetalae</taxon>
        <taxon>asterids</taxon>
        <taxon>Ericales</taxon>
        <taxon>Ericaceae</taxon>
        <taxon>Vaccinioideae</taxon>
        <taxon>Vaccinieae</taxon>
        <taxon>Vaccinium</taxon>
    </lineage>
</organism>
<reference evidence="1 2" key="1">
    <citation type="journal article" date="2021" name="Hortic Res">
        <title>High-quality reference genome and annotation aids understanding of berry development for evergreen blueberry (Vaccinium darrowii).</title>
        <authorList>
            <person name="Yu J."/>
            <person name="Hulse-Kemp A.M."/>
            <person name="Babiker E."/>
            <person name="Staton M."/>
        </authorList>
    </citation>
    <scope>NUCLEOTIDE SEQUENCE [LARGE SCALE GENOMIC DNA]</scope>
    <source>
        <strain evidence="2">cv. NJ 8807/NJ 8810</strain>
        <tissue evidence="1">Young leaf</tissue>
    </source>
</reference>
<name>A0ACB7ZF20_9ERIC</name>
<protein>
    <submittedName>
        <fullName evidence="1">Uncharacterized protein</fullName>
    </submittedName>
</protein>
<keyword evidence="2" id="KW-1185">Reference proteome</keyword>
<dbReference type="EMBL" id="CM037162">
    <property type="protein sequence ID" value="KAH7863622.1"/>
    <property type="molecule type" value="Genomic_DNA"/>
</dbReference>
<proteinExistence type="predicted"/>
<dbReference type="Proteomes" id="UP000828048">
    <property type="component" value="Chromosome 12"/>
</dbReference>
<accession>A0ACB7ZF20</accession>
<sequence>MMFSAAGDTQPVASTLFSAYASLAGLKMLIRAMAKDLVPGPVRTFLQSAIHRYFEPVISKQSTIVVETTIVVDEHYGGMTRNQVFDAAEVYLRTKISPNTERFKVGKTSKQKGLSISLEKGEEIRDRQGQNQCEMRFFELSFNKNYKDRVVNEYLPYVLAKSKEIKDNDDKVVKLYTRDCPYRDDDGYGGGGGGIWGSINLDHPATFETLAMEPELKKAIIDDLERFLKRKEFYKKVGKAWKRGYFLYGPPGTEMQDRTGTEHHYDPNRKLTLSGFLNFIDGLWSSCGDERIIIFTSNYKEKLDPALLRPGRMDMHIHMSYCTGQGFRVLASNYLDIHDHHMLFGEIEDLIAKVEVTPAEVAEELMKSEDADIALAGLLNFLKHKKIKGNEIEEDKANGLETDGKTLATVAAQLKVSNCSDNETIQKFPGHPGDVRSMINTIFLLLLLMFLIAVVLMLGT</sequence>
<comment type="caution">
    <text evidence="1">The sequence shown here is derived from an EMBL/GenBank/DDBJ whole genome shotgun (WGS) entry which is preliminary data.</text>
</comment>
<evidence type="ECO:0000313" key="2">
    <source>
        <dbReference type="Proteomes" id="UP000828048"/>
    </source>
</evidence>
<evidence type="ECO:0000313" key="1">
    <source>
        <dbReference type="EMBL" id="KAH7863622.1"/>
    </source>
</evidence>